<feature type="region of interest" description="Disordered" evidence="6">
    <location>
        <begin position="1"/>
        <end position="21"/>
    </location>
</feature>
<evidence type="ECO:0000256" key="2">
    <source>
        <dbReference type="ARBA" id="ARBA00022448"/>
    </source>
</evidence>
<dbReference type="GO" id="GO:0016020">
    <property type="term" value="C:membrane"/>
    <property type="evidence" value="ECO:0007669"/>
    <property type="project" value="UniProtKB-SubCell"/>
</dbReference>
<evidence type="ECO:0000313" key="8">
    <source>
        <dbReference type="EMBL" id="KAI1849521.1"/>
    </source>
</evidence>
<feature type="transmembrane region" description="Helical" evidence="7">
    <location>
        <begin position="397"/>
        <end position="419"/>
    </location>
</feature>
<dbReference type="Pfam" id="PF07690">
    <property type="entry name" value="MFS_1"/>
    <property type="match status" value="1"/>
</dbReference>
<evidence type="ECO:0000256" key="1">
    <source>
        <dbReference type="ARBA" id="ARBA00004141"/>
    </source>
</evidence>
<accession>A0A9P9W8M1</accession>
<evidence type="ECO:0000256" key="7">
    <source>
        <dbReference type="SAM" id="Phobius"/>
    </source>
</evidence>
<comment type="subcellular location">
    <subcellularLocation>
        <location evidence="1">Membrane</location>
        <topology evidence="1">Multi-pass membrane protein</topology>
    </subcellularLocation>
</comment>
<feature type="transmembrane region" description="Helical" evidence="7">
    <location>
        <begin position="203"/>
        <end position="226"/>
    </location>
</feature>
<dbReference type="EMBL" id="JAFIMR010000077">
    <property type="protein sequence ID" value="KAI1849521.1"/>
    <property type="molecule type" value="Genomic_DNA"/>
</dbReference>
<organism evidence="8 9">
    <name type="scientific">Neoarthrinium moseri</name>
    <dbReference type="NCBI Taxonomy" id="1658444"/>
    <lineage>
        <taxon>Eukaryota</taxon>
        <taxon>Fungi</taxon>
        <taxon>Dikarya</taxon>
        <taxon>Ascomycota</taxon>
        <taxon>Pezizomycotina</taxon>
        <taxon>Sordariomycetes</taxon>
        <taxon>Xylariomycetidae</taxon>
        <taxon>Amphisphaeriales</taxon>
        <taxon>Apiosporaceae</taxon>
        <taxon>Neoarthrinium</taxon>
    </lineage>
</organism>
<feature type="transmembrane region" description="Helical" evidence="7">
    <location>
        <begin position="232"/>
        <end position="253"/>
    </location>
</feature>
<keyword evidence="5 7" id="KW-0472">Membrane</keyword>
<gene>
    <name evidence="8" type="ORF">JX265_013636</name>
</gene>
<feature type="transmembrane region" description="Helical" evidence="7">
    <location>
        <begin position="164"/>
        <end position="182"/>
    </location>
</feature>
<dbReference type="PANTHER" id="PTHR43791:SF1">
    <property type="entry name" value="ALLANTOATE PERMEASE"/>
    <property type="match status" value="1"/>
</dbReference>
<evidence type="ECO:0000256" key="3">
    <source>
        <dbReference type="ARBA" id="ARBA00022692"/>
    </source>
</evidence>
<reference evidence="8" key="1">
    <citation type="submission" date="2021-03" db="EMBL/GenBank/DDBJ databases">
        <title>Revisited historic fungal species revealed as producer of novel bioactive compounds through whole genome sequencing and comparative genomics.</title>
        <authorList>
            <person name="Vignolle G.A."/>
            <person name="Hochenegger N."/>
            <person name="Mach R.L."/>
            <person name="Mach-Aigner A.R."/>
            <person name="Javad Rahimi M."/>
            <person name="Salim K.A."/>
            <person name="Chan C.M."/>
            <person name="Lim L.B.L."/>
            <person name="Cai F."/>
            <person name="Druzhinina I.S."/>
            <person name="U'Ren J.M."/>
            <person name="Derntl C."/>
        </authorList>
    </citation>
    <scope>NUCLEOTIDE SEQUENCE</scope>
    <source>
        <strain evidence="8">TUCIM 5799</strain>
    </source>
</reference>
<feature type="transmembrane region" description="Helical" evidence="7">
    <location>
        <begin position="462"/>
        <end position="480"/>
    </location>
</feature>
<dbReference type="PANTHER" id="PTHR43791">
    <property type="entry name" value="PERMEASE-RELATED"/>
    <property type="match status" value="1"/>
</dbReference>
<dbReference type="Gene3D" id="1.20.1250.20">
    <property type="entry name" value="MFS general substrate transporter like domains"/>
    <property type="match status" value="2"/>
</dbReference>
<dbReference type="SUPFAM" id="SSF103473">
    <property type="entry name" value="MFS general substrate transporter"/>
    <property type="match status" value="1"/>
</dbReference>
<evidence type="ECO:0008006" key="10">
    <source>
        <dbReference type="Google" id="ProtNLM"/>
    </source>
</evidence>
<feature type="transmembrane region" description="Helical" evidence="7">
    <location>
        <begin position="301"/>
        <end position="325"/>
    </location>
</feature>
<keyword evidence="3 7" id="KW-0812">Transmembrane</keyword>
<dbReference type="InterPro" id="IPR011701">
    <property type="entry name" value="MFS"/>
</dbReference>
<comment type="caution">
    <text evidence="8">The sequence shown here is derived from an EMBL/GenBank/DDBJ whole genome shotgun (WGS) entry which is preliminary data.</text>
</comment>
<evidence type="ECO:0000256" key="5">
    <source>
        <dbReference type="ARBA" id="ARBA00023136"/>
    </source>
</evidence>
<sequence length="523" mass="57133">MKPKHAKTNAPDTTGVAPVTVTNGHGDMGEKSIGRGADALLAYADPSGAVYLDEATNQRLLWKIDTRVLPWLCGLYILQYLDKGVLSYSSVMGILTDADLSTSQFTWLGSIYYLGYMTALPIHNRALQVFVPSKWIAGSMVAWGLVLAFMTLCNSFAALMVQRVFLGSLESVVNCGFVLLTARWYRKYEHAARVSIWSSCNGLATIVGAVIAYGCLAGVETGLHIVLPSWKIMALCLGLVSIVYGAAMFLLMAPSLVEARFFTEEEKVLAVERLRQNHQGIGSSEFKWYQVREAVLDARTWLYVLFVLTSQIPTAGLSLLSSLLIKSLNFDSKQTLLLGMPGGALQIIFQLSAGLIADRTQQRSLTALVMQLICLFAAGLLIGLANVGALYDRAGQLAAYFIMGGASAIGYFLVLATVASNVLGTTKKTTTNVILFVSMAAAYLVGPQVFRDPPYYYRAKYATVGLWVASVVILMVLYYMNRRENDRRDKAQAVLAQEGIEAVANVEFLDLTDRENGNFGYVL</sequence>
<feature type="transmembrane region" description="Helical" evidence="7">
    <location>
        <begin position="135"/>
        <end position="158"/>
    </location>
</feature>
<keyword evidence="9" id="KW-1185">Reference proteome</keyword>
<evidence type="ECO:0000256" key="4">
    <source>
        <dbReference type="ARBA" id="ARBA00022989"/>
    </source>
</evidence>
<evidence type="ECO:0000313" key="9">
    <source>
        <dbReference type="Proteomes" id="UP000829685"/>
    </source>
</evidence>
<name>A0A9P9W8M1_9PEZI</name>
<dbReference type="Proteomes" id="UP000829685">
    <property type="component" value="Unassembled WGS sequence"/>
</dbReference>
<evidence type="ECO:0000256" key="6">
    <source>
        <dbReference type="SAM" id="MobiDB-lite"/>
    </source>
</evidence>
<feature type="transmembrane region" description="Helical" evidence="7">
    <location>
        <begin position="431"/>
        <end position="450"/>
    </location>
</feature>
<dbReference type="InterPro" id="IPR036259">
    <property type="entry name" value="MFS_trans_sf"/>
</dbReference>
<protein>
    <recommendedName>
        <fullName evidence="10">Major facilitator superfamily (MFS) profile domain-containing protein</fullName>
    </recommendedName>
</protein>
<proteinExistence type="predicted"/>
<keyword evidence="2" id="KW-0813">Transport</keyword>
<dbReference type="GO" id="GO:0022857">
    <property type="term" value="F:transmembrane transporter activity"/>
    <property type="evidence" value="ECO:0007669"/>
    <property type="project" value="InterPro"/>
</dbReference>
<dbReference type="AlphaFoldDB" id="A0A9P9W8M1"/>
<feature type="transmembrane region" description="Helical" evidence="7">
    <location>
        <begin position="337"/>
        <end position="356"/>
    </location>
</feature>
<feature type="transmembrane region" description="Helical" evidence="7">
    <location>
        <begin position="368"/>
        <end position="391"/>
    </location>
</feature>
<keyword evidence="4 7" id="KW-1133">Transmembrane helix</keyword>